<dbReference type="OrthoDB" id="333306at2"/>
<organism evidence="1 2">
    <name type="scientific">Leptospira barantonii</name>
    <dbReference type="NCBI Taxonomy" id="2023184"/>
    <lineage>
        <taxon>Bacteria</taxon>
        <taxon>Pseudomonadati</taxon>
        <taxon>Spirochaetota</taxon>
        <taxon>Spirochaetia</taxon>
        <taxon>Leptospirales</taxon>
        <taxon>Leptospiraceae</taxon>
        <taxon>Leptospira</taxon>
    </lineage>
</organism>
<dbReference type="NCBIfam" id="NF047521">
    <property type="entry name" value="LIC_11904_fam"/>
    <property type="match status" value="1"/>
</dbReference>
<evidence type="ECO:0008006" key="3">
    <source>
        <dbReference type="Google" id="ProtNLM"/>
    </source>
</evidence>
<sequence>MSKLRNPRLKHNWVNYSITLCFLLSLNCGNVSKTDSFLWLSAFGIDLPNSSEINNGEIDQQISVSSNVRTKFQINPEVMENLGFLYTNDPAFPELRKIQDFSIVSFESLIRDPLMAPTDVNLFILDSSKGNIIYTKNSGRIEYFHDATLINYSSILVLSSGKILLISNAGFLNQCYLYTAIGTIIKTPSCIDSTISVQRFYNFKSDLGKIILKTSSDTLKVFSSNDNSISDLNLSPAPNGIVDVSYSSSKNRLSISDKKGTRISVFNEIENGTFQLKTQTEIFSYSGSEGKTYNAPYISSVAINKDGIIYALSNIEDAIYTFDQNLRIVNVFEDTLQFRPFRKMIEPLRIRISPENEDLYILGKNYVSIARDLDVNPNSDFQWSLPINQDSLKQAIIDSLKQPNFDVKKSLFDQPAVKAILDTYRTAP</sequence>
<dbReference type="AlphaFoldDB" id="A0A5F2BU86"/>
<reference evidence="1 2" key="1">
    <citation type="journal article" date="2019" name="PLoS Negl. Trop. Dis.">
        <title>Revisiting the worldwide diversity of Leptospira species in the environment.</title>
        <authorList>
            <person name="Vincent A.T."/>
            <person name="Schiettekatte O."/>
            <person name="Bourhy P."/>
            <person name="Veyrier F.J."/>
            <person name="Picardeau M."/>
        </authorList>
    </citation>
    <scope>NUCLEOTIDE SEQUENCE [LARGE SCALE GENOMIC DNA]</scope>
    <source>
        <strain evidence="1 2">201702444</strain>
    </source>
</reference>
<evidence type="ECO:0000313" key="2">
    <source>
        <dbReference type="Proteomes" id="UP000298429"/>
    </source>
</evidence>
<name>A0A5F2BU86_9LEPT</name>
<accession>A0A5F2BU86</accession>
<protein>
    <recommendedName>
        <fullName evidence="3">6-bladed beta-propeller</fullName>
    </recommendedName>
</protein>
<proteinExistence type="predicted"/>
<dbReference type="EMBL" id="RQGN01000012">
    <property type="protein sequence ID" value="TGM09542.1"/>
    <property type="molecule type" value="Genomic_DNA"/>
</dbReference>
<comment type="caution">
    <text evidence="1">The sequence shown here is derived from an EMBL/GenBank/DDBJ whole genome shotgun (WGS) entry which is preliminary data.</text>
</comment>
<dbReference type="Proteomes" id="UP000298429">
    <property type="component" value="Unassembled WGS sequence"/>
</dbReference>
<dbReference type="SUPFAM" id="SSF63829">
    <property type="entry name" value="Calcium-dependent phosphotriesterase"/>
    <property type="match status" value="1"/>
</dbReference>
<gene>
    <name evidence="1" type="ORF">EHQ76_01965</name>
</gene>
<evidence type="ECO:0000313" key="1">
    <source>
        <dbReference type="EMBL" id="TGM09542.1"/>
    </source>
</evidence>